<dbReference type="GO" id="GO:0002100">
    <property type="term" value="P:tRNA wobble adenosine to inosine editing"/>
    <property type="evidence" value="ECO:0007669"/>
    <property type="project" value="InterPro"/>
</dbReference>
<feature type="domain" description="MafB19-like deaminase" evidence="8">
    <location>
        <begin position="2024"/>
        <end position="2120"/>
    </location>
</feature>
<dbReference type="PANTHER" id="PTHR32305">
    <property type="match status" value="1"/>
</dbReference>
<reference evidence="10 11" key="1">
    <citation type="submission" date="2019-04" db="EMBL/GenBank/DDBJ databases">
        <authorList>
            <person name="Li Y."/>
            <person name="Wang J."/>
        </authorList>
    </citation>
    <scope>NUCLEOTIDE SEQUENCE [LARGE SCALE GENOMIC DNA]</scope>
    <source>
        <strain evidence="10 11">DSM 14668</strain>
    </source>
</reference>
<name>A0A4U1JER9_9BACT</name>
<accession>A0A4U1JER9</accession>
<dbReference type="NCBIfam" id="TIGR01643">
    <property type="entry name" value="YD_repeat_2x"/>
    <property type="match status" value="2"/>
</dbReference>
<dbReference type="InterPro" id="IPR031325">
    <property type="entry name" value="RHS_repeat"/>
</dbReference>
<evidence type="ECO:0000256" key="5">
    <source>
        <dbReference type="ARBA" id="ARBA00023026"/>
    </source>
</evidence>
<dbReference type="OrthoDB" id="5475831at2"/>
<dbReference type="InterPro" id="IPR003284">
    <property type="entry name" value="Sal_SpvB"/>
</dbReference>
<evidence type="ECO:0000256" key="2">
    <source>
        <dbReference type="ARBA" id="ARBA00022525"/>
    </source>
</evidence>
<dbReference type="Pfam" id="PF05593">
    <property type="entry name" value="RHS_repeat"/>
    <property type="match status" value="2"/>
</dbReference>
<dbReference type="InterPro" id="IPR050708">
    <property type="entry name" value="T6SS_VgrG/RHS"/>
</dbReference>
<dbReference type="PROSITE" id="PS51257">
    <property type="entry name" value="PROKAR_LIPOPROTEIN"/>
    <property type="match status" value="1"/>
</dbReference>
<dbReference type="InterPro" id="IPR022385">
    <property type="entry name" value="Rhs_assc_core"/>
</dbReference>
<dbReference type="NCBIfam" id="TIGR03696">
    <property type="entry name" value="Rhs_assc_core"/>
    <property type="match status" value="1"/>
</dbReference>
<dbReference type="InterPro" id="IPR056823">
    <property type="entry name" value="TEN-like_YD-shell"/>
</dbReference>
<sequence length="2125" mass="229375">MRWASVFLSCLLVLVAVAQGCTCENGAALPPPAVIACKPQHSSLPGARAVGPARTVAATLSASFSLTDTGEAAISIPLTAPRGRGGIEPALSIAYHSAAGDSVMGVGFSLVGTSAITRCAKTTAIDGEIRAVRFDTSDTAFCLDGRRLVKVAEKGATVEYRTLPDAHIRVLGHFKGEEPASFEAHLPSGHVVAYGEDAGSRPRARGGTTRAWLSSSKRDLRGNTMTYGYCFAEADGYTAEYALDEIRYTSFEGASTLPATRAITLVHGTRDASDVRIHHAGGMRLQRSLRLDEIQMRGPGDTLVRRYAFTYDASETTGRTRLVEMKECGADDACTETTRFLYPARERGFEEINTGIVAPMSLRASPLLLDADGDGRTDLLVPDTSALSTPQHPMTTWTITRNEAGTLGAPKLAYSQEWPLVPDPPEPADPSRIQPELGTPIDYDQDGRADVLLHDVRGWNDNHIVLRSKGDGTFEEVDTGIPRPFPLGATPHGLRSSGGSVHLGDVDGDGVPDLIQCEDHGGLPDPTLSSWRLHLWRPGGFEPTSSPITLLDGVGCGVELHLVDIDADDKVELVTPGLRIFGGDEAVQLATYTAFARASNGTWTSVDTKLPLAPVGGRVMFLDVNGDRLPDAVMGGFSDTRLYTRLNTGRGFDAPPVHSLAWDGVFPQDSYFRLATPLDFDGDGRMDLLLPLRAGAGLLPKWTVLRAASGEFTFESVDSGIPFEAELGDAVTLADPRGPRIGDVNGDGASDVLIFLGSELRVFRNEAVDPDRVVGFSDGVNVDPPNVEFVYGHMIADPDHYDPRADPANDCAYPRVCAVGARRVVTSYATIDGNGGQRHFDVRYEDGRYDRRGHGFLGFSARVVTERETGAETTDLYDNHTYLESGEVKAYPFAGQALGRHLRFPSLDPAKDEVSRVDVTPTPALTENGKSYFTLPLTRRTQRRQGATLLRDTKTEVLDFDAFGNVLEVRQSTLGVDLSLHTTRVVENDTQRWVLGQVQSQKECSAAAGISQCRSRSQTTNTFGEVEAASLSTDDGGLDASLTVKYERDALGHVTTVTADDAFGHHRVWRTAFDAEGIFPEQTTNPAGHVTRSTYDSRFGVPIRETDPNGLVTEWSYDSLGRWRHEKRPDGSETWMELSRGPDGHFVKTSRTTGGAEDEVILDSLGRPIRHFWYGPEPIEGEGKPPRLMQILEYDDRTGKVRRRSVPTSEGTPDAELLFDEYEFDLLGREIGHTAPWGAVTKTTYAGHFVEVLNALSHLTVTEHDALGRPVVVTDAGNGKTASTYGPFGVLSSVEDPGGAVTRIKRDALGRPREIDDPDRGKTTLVQDGFGDLLSTTDALGRVTTFEVDALGRVTSRVDKEGGATSTTLFTWDTAAHGIGRLREVTSPDGVKRYSYDDRGRTERMTLLVGGEAFEVRSSYDALGRVASISYPGVEPFSVTYTYDDHGHRVAVRDTFTGAAYWRLTEVDEAGRVQEEVFGNEVVTTRSYFQDKQALHHVRTTSGATKIQDLSYEFDARLNLTSRTDALQAQNETERFRYDALERLTCASFSVSPDPAAPCDSSYAYAPNGNLLSRSGVGAYVYGDSLHPHAVTSAGGAGYSYDAVGNQVARPGATVTYTPFDLPRMITMGGATTTFGYDGDEARIRKTTPAKETIYVGDLYERIEDKATGVVEHRYLVHSSERVVAVVTRGGAEAGTHYLHVDHLGSIESVTNEEGGLVEKRSYDPFGQRRNVIWGLPPPAPPTSKATTRGFTGHEGDDELGLVNMKGRMFDPRLGRFLTTDPVIADVFDGQSHNRYSYVVNNPLSLVDPTGFSPVGGVVHQPGYPDVPLSDDHIRPSPWFLAGQEVRRLLAHEIDPPGVGAGAPATDVETTGSTSAARVDLPTVEIPHPSGPGTDDPFGVFPPDVMLDASAIPVLEQLVAGSPSAGRTAFVVQEEDGFARDLSILLGPEREVILLRPQIGDPVLRDPKEQAAGRVFFEGTLMLGAVLTPGPEDDIALLGSRALRRGSSAAGGLADLARFRGELGVAQGEGTFARLDVGGRSFYGINAHGQPVSLRVNAITRTHAEADAFQQAANAGVSGGRGTLYVDRALCPACGPNGGVRGLMHQLGLEELEVITPRGRQVLRP</sequence>
<dbReference type="RefSeq" id="WP_136929056.1">
    <property type="nucleotide sequence ID" value="NZ_SSMQ01000010.1"/>
</dbReference>
<keyword evidence="4" id="KW-0677">Repeat</keyword>
<dbReference type="Pfam" id="PF03534">
    <property type="entry name" value="SpvB"/>
    <property type="match status" value="1"/>
</dbReference>
<dbReference type="Pfam" id="PF25023">
    <property type="entry name" value="TEN_YD-shell"/>
    <property type="match status" value="1"/>
</dbReference>
<organism evidence="10 11">
    <name type="scientific">Polyangium fumosum</name>
    <dbReference type="NCBI Taxonomy" id="889272"/>
    <lineage>
        <taxon>Bacteria</taxon>
        <taxon>Pseudomonadati</taxon>
        <taxon>Myxococcota</taxon>
        <taxon>Polyangia</taxon>
        <taxon>Polyangiales</taxon>
        <taxon>Polyangiaceae</taxon>
        <taxon>Polyangium</taxon>
    </lineage>
</organism>
<dbReference type="Pfam" id="PF13517">
    <property type="entry name" value="FG-GAP_3"/>
    <property type="match status" value="2"/>
</dbReference>
<evidence type="ECO:0000313" key="10">
    <source>
        <dbReference type="EMBL" id="TKD09383.1"/>
    </source>
</evidence>
<comment type="subcellular location">
    <subcellularLocation>
        <location evidence="1">Secreted</location>
    </subcellularLocation>
</comment>
<evidence type="ECO:0000313" key="11">
    <source>
        <dbReference type="Proteomes" id="UP000309215"/>
    </source>
</evidence>
<dbReference type="EMBL" id="SSMQ01000010">
    <property type="protein sequence ID" value="TKD09383.1"/>
    <property type="molecule type" value="Genomic_DNA"/>
</dbReference>
<feature type="signal peptide" evidence="7">
    <location>
        <begin position="1"/>
        <end position="18"/>
    </location>
</feature>
<dbReference type="GO" id="GO:0005737">
    <property type="term" value="C:cytoplasm"/>
    <property type="evidence" value="ECO:0007669"/>
    <property type="project" value="InterPro"/>
</dbReference>
<comment type="caution">
    <text evidence="10">The sequence shown here is derived from an EMBL/GenBank/DDBJ whole genome shotgun (WGS) entry which is preliminary data.</text>
</comment>
<evidence type="ECO:0000256" key="7">
    <source>
        <dbReference type="SAM" id="SignalP"/>
    </source>
</evidence>
<evidence type="ECO:0000259" key="8">
    <source>
        <dbReference type="Pfam" id="PF14437"/>
    </source>
</evidence>
<keyword evidence="2" id="KW-0964">Secreted</keyword>
<keyword evidence="3 7" id="KW-0732">Signal</keyword>
<dbReference type="InterPro" id="IPR028994">
    <property type="entry name" value="Integrin_alpha_N"/>
</dbReference>
<protein>
    <submittedName>
        <fullName evidence="10">Type IV secretion protein Rhs</fullName>
    </submittedName>
</protein>
<feature type="region of interest" description="Disordered" evidence="6">
    <location>
        <begin position="1731"/>
        <end position="1758"/>
    </location>
</feature>
<keyword evidence="11" id="KW-1185">Reference proteome</keyword>
<evidence type="ECO:0000256" key="3">
    <source>
        <dbReference type="ARBA" id="ARBA00022729"/>
    </source>
</evidence>
<evidence type="ECO:0000256" key="6">
    <source>
        <dbReference type="SAM" id="MobiDB-lite"/>
    </source>
</evidence>
<evidence type="ECO:0000256" key="1">
    <source>
        <dbReference type="ARBA" id="ARBA00004613"/>
    </source>
</evidence>
<dbReference type="GO" id="GO:0008251">
    <property type="term" value="F:tRNA-specific adenosine deaminase activity"/>
    <property type="evidence" value="ECO:0007669"/>
    <property type="project" value="InterPro"/>
</dbReference>
<evidence type="ECO:0000259" key="9">
    <source>
        <dbReference type="Pfam" id="PF25023"/>
    </source>
</evidence>
<feature type="domain" description="Teneurin-like YD-shell" evidence="9">
    <location>
        <begin position="1481"/>
        <end position="1803"/>
    </location>
</feature>
<dbReference type="SUPFAM" id="SSF69318">
    <property type="entry name" value="Integrin alpha N-terminal domain"/>
    <property type="match status" value="1"/>
</dbReference>
<dbReference type="GO" id="GO:0005576">
    <property type="term" value="C:extracellular region"/>
    <property type="evidence" value="ECO:0007669"/>
    <property type="project" value="UniProtKB-SubCell"/>
</dbReference>
<dbReference type="InterPro" id="IPR006530">
    <property type="entry name" value="YD"/>
</dbReference>
<dbReference type="Pfam" id="PF14437">
    <property type="entry name" value="MafB19-deam"/>
    <property type="match status" value="1"/>
</dbReference>
<proteinExistence type="predicted"/>
<dbReference type="PANTHER" id="PTHR32305:SF15">
    <property type="entry name" value="PROTEIN RHSA-RELATED"/>
    <property type="match status" value="1"/>
</dbReference>
<dbReference type="InterPro" id="IPR058535">
    <property type="entry name" value="MafB19-deam"/>
</dbReference>
<dbReference type="Proteomes" id="UP000309215">
    <property type="component" value="Unassembled WGS sequence"/>
</dbReference>
<dbReference type="InterPro" id="IPR013517">
    <property type="entry name" value="FG-GAP"/>
</dbReference>
<dbReference type="Gene3D" id="2.130.10.130">
    <property type="entry name" value="Integrin alpha, N-terminal"/>
    <property type="match status" value="1"/>
</dbReference>
<keyword evidence="5" id="KW-0843">Virulence</keyword>
<gene>
    <name evidence="10" type="ORF">E8A74_11685</name>
</gene>
<dbReference type="Gene3D" id="2.180.10.10">
    <property type="entry name" value="RHS repeat-associated core"/>
    <property type="match status" value="3"/>
</dbReference>
<evidence type="ECO:0000256" key="4">
    <source>
        <dbReference type="ARBA" id="ARBA00022737"/>
    </source>
</evidence>
<feature type="chain" id="PRO_5020893876" evidence="7">
    <location>
        <begin position="19"/>
        <end position="2125"/>
    </location>
</feature>